<dbReference type="Proteomes" id="UP000677228">
    <property type="component" value="Unassembled WGS sequence"/>
</dbReference>
<evidence type="ECO:0000256" key="7">
    <source>
        <dbReference type="RuleBase" id="RU000682"/>
    </source>
</evidence>
<dbReference type="PRINTS" id="PR00031">
    <property type="entry name" value="HTHREPRESSR"/>
</dbReference>
<dbReference type="PROSITE" id="PS50071">
    <property type="entry name" value="HOMEOBOX_2"/>
    <property type="match status" value="1"/>
</dbReference>
<evidence type="ECO:0000256" key="1">
    <source>
        <dbReference type="ARBA" id="ARBA00004123"/>
    </source>
</evidence>
<comment type="caution">
    <text evidence="10">The sequence shown here is derived from an EMBL/GenBank/DDBJ whole genome shotgun (WGS) entry which is preliminary data.</text>
</comment>
<dbReference type="InterPro" id="IPR009057">
    <property type="entry name" value="Homeodomain-like_sf"/>
</dbReference>
<dbReference type="AlphaFoldDB" id="A0A814C1A4"/>
<accession>A0A814C1A4</accession>
<keyword evidence="5 6" id="KW-0539">Nucleus</keyword>
<keyword evidence="14" id="KW-1185">Reference proteome</keyword>
<dbReference type="OrthoDB" id="3137333at2759"/>
<evidence type="ECO:0000313" key="12">
    <source>
        <dbReference type="EMBL" id="CAF3712742.1"/>
    </source>
</evidence>
<dbReference type="SUPFAM" id="SSF46689">
    <property type="entry name" value="Homeodomain-like"/>
    <property type="match status" value="1"/>
</dbReference>
<dbReference type="InterPro" id="IPR000047">
    <property type="entry name" value="HTH_motif"/>
</dbReference>
<dbReference type="EMBL" id="CAJOBC010002051">
    <property type="protein sequence ID" value="CAF3712742.1"/>
    <property type="molecule type" value="Genomic_DNA"/>
</dbReference>
<keyword evidence="4 6" id="KW-0371">Homeobox</keyword>
<dbReference type="SMART" id="SM00389">
    <property type="entry name" value="HOX"/>
    <property type="match status" value="1"/>
</dbReference>
<dbReference type="PROSITE" id="PS00027">
    <property type="entry name" value="HOMEOBOX_1"/>
    <property type="match status" value="1"/>
</dbReference>
<dbReference type="InterPro" id="IPR050394">
    <property type="entry name" value="Homeobox_NK-like"/>
</dbReference>
<evidence type="ECO:0000259" key="9">
    <source>
        <dbReference type="PROSITE" id="PS50071"/>
    </source>
</evidence>
<sequence length="279" mass="31123">MSFTSPRSSTTINNHLNGHTISSTANNIHNNSSIDTGYMSHTDFFPSFIDDITSPTSYKKSSSGSSSNVDPSSASATAAMIHHPYFSSSVYPSLSASYSDAASSYLSSRYSSTAGDYLQPYRTTTGSSPTNSWYNSPHCADPRFAMSRFLSHTPSQYDMMSSYQNSNVDSLKSPYHPFAFAPKRKRRVLFSQAQVYELERRFSKNRYLNAQDRDQLAQILGLSSTQVKIWFQNHRYKTKKLSKEKGGSGDEHSTHVSSSKSSTHLSNSLDPLLLKHEPR</sequence>
<feature type="compositionally biased region" description="Low complexity" evidence="8">
    <location>
        <begin position="255"/>
        <end position="269"/>
    </location>
</feature>
<organism evidence="10 14">
    <name type="scientific">Didymodactylos carnosus</name>
    <dbReference type="NCBI Taxonomy" id="1234261"/>
    <lineage>
        <taxon>Eukaryota</taxon>
        <taxon>Metazoa</taxon>
        <taxon>Spiralia</taxon>
        <taxon>Gnathifera</taxon>
        <taxon>Rotifera</taxon>
        <taxon>Eurotatoria</taxon>
        <taxon>Bdelloidea</taxon>
        <taxon>Philodinida</taxon>
        <taxon>Philodinidae</taxon>
        <taxon>Didymodactylos</taxon>
    </lineage>
</organism>
<comment type="subcellular location">
    <subcellularLocation>
        <location evidence="1 6 7">Nucleus</location>
    </subcellularLocation>
</comment>
<evidence type="ECO:0000256" key="5">
    <source>
        <dbReference type="ARBA" id="ARBA00023242"/>
    </source>
</evidence>
<gene>
    <name evidence="10" type="ORF">GPM918_LOCUS10415</name>
    <name evidence="11" type="ORF">OVA965_LOCUS21020</name>
    <name evidence="12" type="ORF">SRO942_LOCUS10416</name>
    <name evidence="13" type="ORF">TMI583_LOCUS21570</name>
</gene>
<dbReference type="PANTHER" id="PTHR24340">
    <property type="entry name" value="HOMEOBOX PROTEIN NKX"/>
    <property type="match status" value="1"/>
</dbReference>
<feature type="region of interest" description="Disordered" evidence="8">
    <location>
        <begin position="240"/>
        <end position="279"/>
    </location>
</feature>
<dbReference type="Gene3D" id="1.10.10.60">
    <property type="entry name" value="Homeodomain-like"/>
    <property type="match status" value="1"/>
</dbReference>
<evidence type="ECO:0000256" key="6">
    <source>
        <dbReference type="PROSITE-ProRule" id="PRU00108"/>
    </source>
</evidence>
<proteinExistence type="predicted"/>
<dbReference type="PANTHER" id="PTHR24340:SF41">
    <property type="entry name" value="MUSCLE-SPECIFIC HOMEOBOX PROTEIN TINMAN-RELATED"/>
    <property type="match status" value="1"/>
</dbReference>
<keyword evidence="2" id="KW-0217">Developmental protein</keyword>
<dbReference type="GO" id="GO:0005634">
    <property type="term" value="C:nucleus"/>
    <property type="evidence" value="ECO:0007669"/>
    <property type="project" value="UniProtKB-SubCell"/>
</dbReference>
<dbReference type="Proteomes" id="UP000682733">
    <property type="component" value="Unassembled WGS sequence"/>
</dbReference>
<evidence type="ECO:0000256" key="2">
    <source>
        <dbReference type="ARBA" id="ARBA00022473"/>
    </source>
</evidence>
<evidence type="ECO:0000256" key="8">
    <source>
        <dbReference type="SAM" id="MobiDB-lite"/>
    </source>
</evidence>
<evidence type="ECO:0000313" key="13">
    <source>
        <dbReference type="EMBL" id="CAF3931100.1"/>
    </source>
</evidence>
<evidence type="ECO:0000313" key="11">
    <source>
        <dbReference type="EMBL" id="CAF1138813.1"/>
    </source>
</evidence>
<dbReference type="InterPro" id="IPR020479">
    <property type="entry name" value="HD_metazoa"/>
</dbReference>
<reference evidence="10" key="1">
    <citation type="submission" date="2021-02" db="EMBL/GenBank/DDBJ databases">
        <authorList>
            <person name="Nowell W R."/>
        </authorList>
    </citation>
    <scope>NUCLEOTIDE SEQUENCE</scope>
</reference>
<evidence type="ECO:0000256" key="4">
    <source>
        <dbReference type="ARBA" id="ARBA00023155"/>
    </source>
</evidence>
<evidence type="ECO:0000313" key="10">
    <source>
        <dbReference type="EMBL" id="CAF0935440.1"/>
    </source>
</evidence>
<dbReference type="GO" id="GO:0000978">
    <property type="term" value="F:RNA polymerase II cis-regulatory region sequence-specific DNA binding"/>
    <property type="evidence" value="ECO:0007669"/>
    <property type="project" value="TreeGrafter"/>
</dbReference>
<dbReference type="Pfam" id="PF00046">
    <property type="entry name" value="Homeodomain"/>
    <property type="match status" value="1"/>
</dbReference>
<evidence type="ECO:0000313" key="14">
    <source>
        <dbReference type="Proteomes" id="UP000663829"/>
    </source>
</evidence>
<dbReference type="GO" id="GO:0030154">
    <property type="term" value="P:cell differentiation"/>
    <property type="evidence" value="ECO:0007669"/>
    <property type="project" value="TreeGrafter"/>
</dbReference>
<dbReference type="EMBL" id="CAJOBA010025466">
    <property type="protein sequence ID" value="CAF3931100.1"/>
    <property type="molecule type" value="Genomic_DNA"/>
</dbReference>
<name>A0A814C1A4_9BILA</name>
<evidence type="ECO:0000256" key="3">
    <source>
        <dbReference type="ARBA" id="ARBA00023125"/>
    </source>
</evidence>
<dbReference type="EMBL" id="CAJNOK010011381">
    <property type="protein sequence ID" value="CAF1138813.1"/>
    <property type="molecule type" value="Genomic_DNA"/>
</dbReference>
<feature type="domain" description="Homeobox" evidence="9">
    <location>
        <begin position="181"/>
        <end position="241"/>
    </location>
</feature>
<dbReference type="CDD" id="cd00086">
    <property type="entry name" value="homeodomain"/>
    <property type="match status" value="1"/>
</dbReference>
<dbReference type="GO" id="GO:0000981">
    <property type="term" value="F:DNA-binding transcription factor activity, RNA polymerase II-specific"/>
    <property type="evidence" value="ECO:0007669"/>
    <property type="project" value="InterPro"/>
</dbReference>
<feature type="DNA-binding region" description="Homeobox" evidence="6">
    <location>
        <begin position="183"/>
        <end position="242"/>
    </location>
</feature>
<dbReference type="Proteomes" id="UP000663829">
    <property type="component" value="Unassembled WGS sequence"/>
</dbReference>
<dbReference type="PRINTS" id="PR00024">
    <property type="entry name" value="HOMEOBOX"/>
</dbReference>
<dbReference type="InterPro" id="IPR017970">
    <property type="entry name" value="Homeobox_CS"/>
</dbReference>
<keyword evidence="3 6" id="KW-0238">DNA-binding</keyword>
<dbReference type="InterPro" id="IPR001356">
    <property type="entry name" value="HD"/>
</dbReference>
<dbReference type="Proteomes" id="UP000681722">
    <property type="component" value="Unassembled WGS sequence"/>
</dbReference>
<feature type="compositionally biased region" description="Basic and acidic residues" evidence="8">
    <location>
        <begin position="241"/>
        <end position="254"/>
    </location>
</feature>
<dbReference type="EMBL" id="CAJNOQ010002051">
    <property type="protein sequence ID" value="CAF0935440.1"/>
    <property type="molecule type" value="Genomic_DNA"/>
</dbReference>
<protein>
    <recommendedName>
        <fullName evidence="9">Homeobox domain-containing protein</fullName>
    </recommendedName>
</protein>